<dbReference type="SUPFAM" id="SSF102891">
    <property type="entry name" value="Hypothetical protein Ta1206"/>
    <property type="match status" value="1"/>
</dbReference>
<keyword evidence="2" id="KW-1185">Reference proteome</keyword>
<dbReference type="EMBL" id="BMOY01000004">
    <property type="protein sequence ID" value="GGI97581.1"/>
    <property type="molecule type" value="Genomic_DNA"/>
</dbReference>
<gene>
    <name evidence="1" type="ORF">GCM10010885_04050</name>
</gene>
<dbReference type="Gene3D" id="3.30.1980.10">
    <property type="entry name" value="Hypothetical protein YunC"/>
    <property type="match status" value="1"/>
</dbReference>
<reference evidence="1" key="1">
    <citation type="journal article" date="2014" name="Int. J. Syst. Evol. Microbiol.">
        <title>Complete genome sequence of Corynebacterium casei LMG S-19264T (=DSM 44701T), isolated from a smear-ripened cheese.</title>
        <authorList>
            <consortium name="US DOE Joint Genome Institute (JGI-PGF)"/>
            <person name="Walter F."/>
            <person name="Albersmeier A."/>
            <person name="Kalinowski J."/>
            <person name="Ruckert C."/>
        </authorList>
    </citation>
    <scope>NUCLEOTIDE SEQUENCE</scope>
    <source>
        <strain evidence="1">JCM 18487</strain>
    </source>
</reference>
<comment type="caution">
    <text evidence="1">The sequence shown here is derived from an EMBL/GenBank/DDBJ whole genome shotgun (WGS) entry which is preliminary data.</text>
</comment>
<sequence length="110" mass="11752">MITVYPVPMENFTAIAIHVQLPKTDLLILRTEGGYVMCGALDIGLLRDKLADRGIVAARAVGVRTIDELLHGHVESCTQAAEALGIREGMPVREALARMQRAASATAAQA</sequence>
<dbReference type="InterPro" id="IPR036493">
    <property type="entry name" value="YunC_sf"/>
</dbReference>
<evidence type="ECO:0008006" key="3">
    <source>
        <dbReference type="Google" id="ProtNLM"/>
    </source>
</evidence>
<dbReference type="Pfam" id="PF08827">
    <property type="entry name" value="DUF1805"/>
    <property type="match status" value="1"/>
</dbReference>
<dbReference type="InterPro" id="IPR014931">
    <property type="entry name" value="DUF1805"/>
</dbReference>
<evidence type="ECO:0000313" key="1">
    <source>
        <dbReference type="EMBL" id="GGI97581.1"/>
    </source>
</evidence>
<dbReference type="AlphaFoldDB" id="A0A917K4V3"/>
<evidence type="ECO:0000313" key="2">
    <source>
        <dbReference type="Proteomes" id="UP000637695"/>
    </source>
</evidence>
<accession>A0A917K4V3</accession>
<organism evidence="1 2">
    <name type="scientific">Alicyclobacillus cellulosilyticus</name>
    <dbReference type="NCBI Taxonomy" id="1003997"/>
    <lineage>
        <taxon>Bacteria</taxon>
        <taxon>Bacillati</taxon>
        <taxon>Bacillota</taxon>
        <taxon>Bacilli</taxon>
        <taxon>Bacillales</taxon>
        <taxon>Alicyclobacillaceae</taxon>
        <taxon>Alicyclobacillus</taxon>
    </lineage>
</organism>
<proteinExistence type="predicted"/>
<dbReference type="RefSeq" id="WP_188880859.1">
    <property type="nucleotide sequence ID" value="NZ_BMOY01000004.1"/>
</dbReference>
<protein>
    <recommendedName>
        <fullName evidence="3">DUF1805 domain-containing protein</fullName>
    </recommendedName>
</protein>
<dbReference type="Proteomes" id="UP000637695">
    <property type="component" value="Unassembled WGS sequence"/>
</dbReference>
<reference evidence="1" key="2">
    <citation type="submission" date="2020-09" db="EMBL/GenBank/DDBJ databases">
        <authorList>
            <person name="Sun Q."/>
            <person name="Ohkuma M."/>
        </authorList>
    </citation>
    <scope>NUCLEOTIDE SEQUENCE</scope>
    <source>
        <strain evidence="1">JCM 18487</strain>
    </source>
</reference>
<name>A0A917K4V3_9BACL</name>